<evidence type="ECO:0000256" key="3">
    <source>
        <dbReference type="ARBA" id="ARBA00022643"/>
    </source>
</evidence>
<evidence type="ECO:0000256" key="5">
    <source>
        <dbReference type="HAMAP-Rule" id="MF_01629"/>
    </source>
</evidence>
<dbReference type="PANTHER" id="PTHR10851:SF0">
    <property type="entry name" value="PYRIDOXINE-5'-PHOSPHATE OXIDASE"/>
    <property type="match status" value="1"/>
</dbReference>
<dbReference type="PANTHER" id="PTHR10851">
    <property type="entry name" value="PYRIDOXINE-5-PHOSPHATE OXIDASE"/>
    <property type="match status" value="1"/>
</dbReference>
<dbReference type="PIRSF" id="PIRSF000190">
    <property type="entry name" value="Pyd_amn-ph_oxd"/>
    <property type="match status" value="1"/>
</dbReference>
<evidence type="ECO:0000256" key="4">
    <source>
        <dbReference type="ARBA" id="ARBA00023002"/>
    </source>
</evidence>
<dbReference type="InterPro" id="IPR019740">
    <property type="entry name" value="Pyridox_Oxase_CS"/>
</dbReference>
<dbReference type="NCBIfam" id="TIGR00558">
    <property type="entry name" value="pdxH"/>
    <property type="match status" value="1"/>
</dbReference>
<dbReference type="InterPro" id="IPR000659">
    <property type="entry name" value="Pyridox_Oxase"/>
</dbReference>
<feature type="binding site" evidence="5">
    <location>
        <begin position="70"/>
        <end position="75"/>
    </location>
    <ligand>
        <name>FMN</name>
        <dbReference type="ChEBI" id="CHEBI:58210"/>
    </ligand>
</feature>
<dbReference type="Pfam" id="PF10590">
    <property type="entry name" value="PNP_phzG_C"/>
    <property type="match status" value="1"/>
</dbReference>
<comment type="catalytic activity">
    <reaction evidence="5">
        <text>pyridoxine 5'-phosphate + O2 = pyridoxal 5'-phosphate + H2O2</text>
        <dbReference type="Rhea" id="RHEA:15149"/>
        <dbReference type="ChEBI" id="CHEBI:15379"/>
        <dbReference type="ChEBI" id="CHEBI:16240"/>
        <dbReference type="ChEBI" id="CHEBI:58589"/>
        <dbReference type="ChEBI" id="CHEBI:597326"/>
        <dbReference type="EC" id="1.4.3.5"/>
    </reaction>
</comment>
<evidence type="ECO:0000259" key="7">
    <source>
        <dbReference type="Pfam" id="PF10590"/>
    </source>
</evidence>
<evidence type="ECO:0000259" key="6">
    <source>
        <dbReference type="Pfam" id="PF01243"/>
    </source>
</evidence>
<feature type="binding site" evidence="5">
    <location>
        <begin position="200"/>
        <end position="202"/>
    </location>
    <ligand>
        <name>substrate</name>
    </ligand>
</feature>
<evidence type="ECO:0000256" key="2">
    <source>
        <dbReference type="ARBA" id="ARBA00022630"/>
    </source>
</evidence>
<comment type="pathway">
    <text evidence="5">Cofactor metabolism; pyridoxal 5'-phosphate salvage; pyridoxal 5'-phosphate from pyridoxine 5'-phosphate: step 1/1.</text>
</comment>
<reference evidence="8 9" key="1">
    <citation type="submission" date="2024-04" db="EMBL/GenBank/DDBJ databases">
        <title>Isolation of an actinomycete strain from pig manure.</title>
        <authorList>
            <person name="Gong T."/>
            <person name="Yu Z."/>
            <person name="An M."/>
            <person name="Wei C."/>
            <person name="Yang W."/>
            <person name="Liu L."/>
        </authorList>
    </citation>
    <scope>NUCLEOTIDE SEQUENCE [LARGE SCALE GENOMIC DNA]</scope>
    <source>
        <strain evidence="8 9">ZF39</strain>
    </source>
</reference>
<feature type="binding site" evidence="5">
    <location>
        <begin position="149"/>
        <end position="150"/>
    </location>
    <ligand>
        <name>FMN</name>
        <dbReference type="ChEBI" id="CHEBI:58210"/>
    </ligand>
</feature>
<feature type="binding site" evidence="5">
    <location>
        <position position="140"/>
    </location>
    <ligand>
        <name>substrate</name>
    </ligand>
</feature>
<comment type="caution">
    <text evidence="5">Lacks conserved residue(s) required for the propagation of feature annotation.</text>
</comment>
<feature type="binding site" evidence="5">
    <location>
        <position position="194"/>
    </location>
    <ligand>
        <name>FMN</name>
        <dbReference type="ChEBI" id="CHEBI:58210"/>
    </ligand>
</feature>
<comment type="function">
    <text evidence="5">Catalyzes the oxidation of either pyridoxine 5'-phosphate (PNP) or pyridoxamine 5'-phosphate (PMP) into pyridoxal 5'-phosphate (PLP).</text>
</comment>
<dbReference type="HAMAP" id="MF_01629">
    <property type="entry name" value="PdxH"/>
    <property type="match status" value="1"/>
</dbReference>
<dbReference type="PROSITE" id="PS01064">
    <property type="entry name" value="PYRIDOX_OXIDASE"/>
    <property type="match status" value="1"/>
</dbReference>
<dbReference type="RefSeq" id="WP_425308232.1">
    <property type="nucleotide sequence ID" value="NZ_CP154795.1"/>
</dbReference>
<keyword evidence="5" id="KW-0664">Pyridoxine biosynthesis</keyword>
<keyword evidence="3 5" id="KW-0288">FMN</keyword>
<proteinExistence type="inferred from homology"/>
<dbReference type="InterPro" id="IPR012349">
    <property type="entry name" value="Split_barrel_FMN-bd"/>
</dbReference>
<evidence type="ECO:0000313" key="9">
    <source>
        <dbReference type="Proteomes" id="UP001442841"/>
    </source>
</evidence>
<keyword evidence="9" id="KW-1185">Reference proteome</keyword>
<feature type="binding site" evidence="5">
    <location>
        <position position="132"/>
    </location>
    <ligand>
        <name>substrate</name>
    </ligand>
</feature>
<organism evidence="8 9">
    <name type="scientific">Ammonicoccus fulvus</name>
    <dbReference type="NCBI Taxonomy" id="3138240"/>
    <lineage>
        <taxon>Bacteria</taxon>
        <taxon>Bacillati</taxon>
        <taxon>Actinomycetota</taxon>
        <taxon>Actinomycetes</taxon>
        <taxon>Propionibacteriales</taxon>
        <taxon>Propionibacteriaceae</taxon>
        <taxon>Ammonicoccus</taxon>
    </lineage>
</organism>
<feature type="binding site" evidence="5">
    <location>
        <position position="92"/>
    </location>
    <ligand>
        <name>FMN</name>
        <dbReference type="ChEBI" id="CHEBI:58210"/>
    </ligand>
</feature>
<dbReference type="Gene3D" id="2.30.110.10">
    <property type="entry name" value="Electron Transport, Fmn-binding Protein, Chain A"/>
    <property type="match status" value="1"/>
</dbReference>
<dbReference type="InterPro" id="IPR011576">
    <property type="entry name" value="Pyridox_Oxase_N"/>
</dbReference>
<keyword evidence="2 5" id="KW-0285">Flavoprotein</keyword>
<evidence type="ECO:0000256" key="1">
    <source>
        <dbReference type="ARBA" id="ARBA00007301"/>
    </source>
</evidence>
<feature type="binding site" evidence="5">
    <location>
        <position position="136"/>
    </location>
    <ligand>
        <name>substrate</name>
    </ligand>
</feature>
<feature type="domain" description="Pyridoxamine 5'-phosphate oxidase N-terminal" evidence="6">
    <location>
        <begin position="46"/>
        <end position="156"/>
    </location>
</feature>
<comment type="catalytic activity">
    <reaction evidence="5">
        <text>pyridoxamine 5'-phosphate + O2 + H2O = pyridoxal 5'-phosphate + H2O2 + NH4(+)</text>
        <dbReference type="Rhea" id="RHEA:15817"/>
        <dbReference type="ChEBI" id="CHEBI:15377"/>
        <dbReference type="ChEBI" id="CHEBI:15379"/>
        <dbReference type="ChEBI" id="CHEBI:16240"/>
        <dbReference type="ChEBI" id="CHEBI:28938"/>
        <dbReference type="ChEBI" id="CHEBI:58451"/>
        <dbReference type="ChEBI" id="CHEBI:597326"/>
        <dbReference type="EC" id="1.4.3.5"/>
    </reaction>
</comment>
<dbReference type="Pfam" id="PF01243">
    <property type="entry name" value="PNPOx_N"/>
    <property type="match status" value="1"/>
</dbReference>
<feature type="binding site" evidence="5">
    <location>
        <position position="114"/>
    </location>
    <ligand>
        <name>FMN</name>
        <dbReference type="ChEBI" id="CHEBI:58210"/>
    </ligand>
</feature>
<feature type="binding site" evidence="5">
    <location>
        <position position="204"/>
    </location>
    <ligand>
        <name>FMN</name>
        <dbReference type="ChEBI" id="CHEBI:58210"/>
    </ligand>
</feature>
<sequence>MNRDELAAARVDYDRYELLESESPDDPMVLFDDWLTAALAAGAAGEVQEPTAMTLATVVSTPTGPRPAARVVLLKDVEPEGFTFYTNYGSDKGEELAANPAAAATFWWPALYRQVRITGTTTKVDRAASEAYFAVRPRGSQIGAWSSNQSRPVESAEALAEAYAAREAEFGDGTIPCPPHWGGYRLAPDAIEFWQGRPSRMHDRLSYRRTGTGWERTRLSP</sequence>
<feature type="binding site" evidence="5">
    <location>
        <position position="75"/>
    </location>
    <ligand>
        <name>substrate</name>
    </ligand>
</feature>
<dbReference type="NCBIfam" id="NF004231">
    <property type="entry name" value="PRK05679.1"/>
    <property type="match status" value="1"/>
</dbReference>
<name>A0ABZ3FPV8_9ACTN</name>
<feature type="domain" description="Pyridoxine 5'-phosphate oxidase dimerisation C-terminal" evidence="7">
    <location>
        <begin position="181"/>
        <end position="221"/>
    </location>
</feature>
<evidence type="ECO:0000313" key="8">
    <source>
        <dbReference type="EMBL" id="XAN06799.1"/>
    </source>
</evidence>
<accession>A0ABZ3FPV8</accession>
<comment type="pathway">
    <text evidence="5">Cofactor metabolism; pyridoxal 5'-phosphate salvage; pyridoxal 5'-phosphate from pyridoxamine 5'-phosphate: step 1/1.</text>
</comment>
<dbReference type="EC" id="1.4.3.5" evidence="5"/>
<comment type="cofactor">
    <cofactor evidence="5">
        <name>FMN</name>
        <dbReference type="ChEBI" id="CHEBI:58210"/>
    </cofactor>
    <text evidence="5">Binds 1 FMN per subunit.</text>
</comment>
<keyword evidence="4 5" id="KW-0560">Oxidoreductase</keyword>
<gene>
    <name evidence="5 8" type="primary">pdxH</name>
    <name evidence="8" type="ORF">AADG42_05565</name>
</gene>
<comment type="similarity">
    <text evidence="1 5">Belongs to the pyridoxamine 5'-phosphate oxidase family.</text>
</comment>
<comment type="subunit">
    <text evidence="5">Homodimer.</text>
</comment>
<dbReference type="SUPFAM" id="SSF50475">
    <property type="entry name" value="FMN-binding split barrel"/>
    <property type="match status" value="1"/>
</dbReference>
<protein>
    <recommendedName>
        <fullName evidence="5">Pyridoxine/pyridoxamine 5'-phosphate oxidase</fullName>
        <ecNumber evidence="5">1.4.3.5</ecNumber>
    </recommendedName>
    <alternativeName>
        <fullName evidence="5">PNP/PMP oxidase</fullName>
        <shortName evidence="5">PNPOx</shortName>
    </alternativeName>
    <alternativeName>
        <fullName evidence="5">Pyridoxal 5'-phosphate synthase</fullName>
    </alternativeName>
</protein>
<dbReference type="GO" id="GO:0004733">
    <property type="term" value="F:pyridoxamine phosphate oxidase activity"/>
    <property type="evidence" value="ECO:0007669"/>
    <property type="project" value="UniProtKB-EC"/>
</dbReference>
<feature type="binding site" evidence="5">
    <location>
        <begin position="85"/>
        <end position="86"/>
    </location>
    <ligand>
        <name>FMN</name>
        <dbReference type="ChEBI" id="CHEBI:58210"/>
    </ligand>
</feature>
<dbReference type="InterPro" id="IPR019576">
    <property type="entry name" value="Pyridoxamine_oxidase_dimer_C"/>
</dbReference>
<dbReference type="EMBL" id="CP154795">
    <property type="protein sequence ID" value="XAN06799.1"/>
    <property type="molecule type" value="Genomic_DNA"/>
</dbReference>
<dbReference type="Proteomes" id="UP001442841">
    <property type="component" value="Chromosome"/>
</dbReference>